<evidence type="ECO:0000313" key="1">
    <source>
        <dbReference type="EMBL" id="QJW94619.1"/>
    </source>
</evidence>
<reference evidence="2" key="1">
    <citation type="submission" date="2020-05" db="EMBL/GenBank/DDBJ databases">
        <title>Frigoriglobus tundricola gen. nov., sp. nov., a psychrotolerant cellulolytic planctomycete of the family Gemmataceae with two divergent copies of 16S rRNA gene.</title>
        <authorList>
            <person name="Kulichevskaya I.S."/>
            <person name="Ivanova A.A."/>
            <person name="Naumoff D.G."/>
            <person name="Beletsky A.V."/>
            <person name="Rijpstra W.I.C."/>
            <person name="Sinninghe Damste J.S."/>
            <person name="Mardanov A.V."/>
            <person name="Ravin N.V."/>
            <person name="Dedysh S.N."/>
        </authorList>
    </citation>
    <scope>NUCLEOTIDE SEQUENCE [LARGE SCALE GENOMIC DNA]</scope>
    <source>
        <strain evidence="2">PL17</strain>
    </source>
</reference>
<accession>A0A6M5YKL1</accession>
<protein>
    <submittedName>
        <fullName evidence="1">Uncharacterized protein</fullName>
    </submittedName>
</protein>
<proteinExistence type="predicted"/>
<evidence type="ECO:0000313" key="2">
    <source>
        <dbReference type="Proteomes" id="UP000503447"/>
    </source>
</evidence>
<keyword evidence="2" id="KW-1185">Reference proteome</keyword>
<dbReference type="KEGG" id="ftj:FTUN_2141"/>
<dbReference type="AlphaFoldDB" id="A0A6M5YKL1"/>
<organism evidence="1 2">
    <name type="scientific">Frigoriglobus tundricola</name>
    <dbReference type="NCBI Taxonomy" id="2774151"/>
    <lineage>
        <taxon>Bacteria</taxon>
        <taxon>Pseudomonadati</taxon>
        <taxon>Planctomycetota</taxon>
        <taxon>Planctomycetia</taxon>
        <taxon>Gemmatales</taxon>
        <taxon>Gemmataceae</taxon>
        <taxon>Frigoriglobus</taxon>
    </lineage>
</organism>
<dbReference type="EMBL" id="CP053452">
    <property type="protein sequence ID" value="QJW94619.1"/>
    <property type="molecule type" value="Genomic_DNA"/>
</dbReference>
<sequence>MSKKKSDEDTIGDRFRLARERGIEVPVLLMFDTGPRAGAVYAQLAGRSLVHTGSGEPEPESLTHTVAEAAGALRTHAGLGGRLVANLLEAPPAGVAGWLLSLSGTGIEARAIVGGRTGFRAHTHYDQLPVVSVCPHCARKKGPLPLVVAVDGSGNNNEVDLFLQVADSSQVSRAMILAQIAGNRRVPVDPHSPDDVGLPVGNGELAQILSDFYSDSPQLVAEVLRALGRERHPGRQWLLNTLRTASGLKRLGLQVERLIGTDPVG</sequence>
<name>A0A6M5YKL1_9BACT</name>
<dbReference type="Proteomes" id="UP000503447">
    <property type="component" value="Chromosome"/>
</dbReference>
<gene>
    <name evidence="1" type="ORF">FTUN_2141</name>
</gene>
<dbReference type="RefSeq" id="WP_171470575.1">
    <property type="nucleotide sequence ID" value="NZ_CP053452.2"/>
</dbReference>